<gene>
    <name evidence="3" type="ORF">I4Q42_01410</name>
</gene>
<dbReference type="InterPro" id="IPR012373">
    <property type="entry name" value="Ferrdict_sens_TM"/>
</dbReference>
<dbReference type="Proteomes" id="UP000639859">
    <property type="component" value="Unassembled WGS sequence"/>
</dbReference>
<dbReference type="Pfam" id="PF04773">
    <property type="entry name" value="FecR"/>
    <property type="match status" value="1"/>
</dbReference>
<evidence type="ECO:0000259" key="2">
    <source>
        <dbReference type="Pfam" id="PF16220"/>
    </source>
</evidence>
<dbReference type="Gene3D" id="3.55.50.30">
    <property type="match status" value="1"/>
</dbReference>
<proteinExistence type="predicted"/>
<dbReference type="InterPro" id="IPR006860">
    <property type="entry name" value="FecR"/>
</dbReference>
<dbReference type="InterPro" id="IPR032623">
    <property type="entry name" value="FecR_N"/>
</dbReference>
<organism evidence="3 4">
    <name type="scientific">Caulobacter hibisci</name>
    <dbReference type="NCBI Taxonomy" id="2035993"/>
    <lineage>
        <taxon>Bacteria</taxon>
        <taxon>Pseudomonadati</taxon>
        <taxon>Pseudomonadota</taxon>
        <taxon>Alphaproteobacteria</taxon>
        <taxon>Caulobacterales</taxon>
        <taxon>Caulobacteraceae</taxon>
        <taxon>Caulobacter</taxon>
    </lineage>
</organism>
<dbReference type="PANTHER" id="PTHR30273">
    <property type="entry name" value="PERIPLASMIC SIGNAL SENSOR AND SIGMA FACTOR ACTIVATOR FECR-RELATED"/>
    <property type="match status" value="1"/>
</dbReference>
<reference evidence="3 4" key="1">
    <citation type="submission" date="2020-11" db="EMBL/GenBank/DDBJ databases">
        <title>genome sequence of strain KACC 18849.</title>
        <authorList>
            <person name="Gao J."/>
            <person name="Zhang X."/>
        </authorList>
    </citation>
    <scope>NUCLEOTIDE SEQUENCE [LARGE SCALE GENOMIC DNA]</scope>
    <source>
        <strain evidence="3 4">KACC 18849</strain>
    </source>
</reference>
<protein>
    <submittedName>
        <fullName evidence="3">FecR domain-containing protein</fullName>
    </submittedName>
</protein>
<dbReference type="Gene3D" id="2.60.120.1440">
    <property type="match status" value="1"/>
</dbReference>
<dbReference type="InterPro" id="IPR006311">
    <property type="entry name" value="TAT_signal"/>
</dbReference>
<evidence type="ECO:0000313" key="3">
    <source>
        <dbReference type="EMBL" id="MBI1682319.1"/>
    </source>
</evidence>
<feature type="domain" description="FecR N-terminal" evidence="2">
    <location>
        <begin position="12"/>
        <end position="49"/>
    </location>
</feature>
<dbReference type="PIRSF" id="PIRSF018266">
    <property type="entry name" value="FecR"/>
    <property type="match status" value="1"/>
</dbReference>
<dbReference type="PROSITE" id="PS51318">
    <property type="entry name" value="TAT"/>
    <property type="match status" value="1"/>
</dbReference>
<dbReference type="EMBL" id="JADWOX010000001">
    <property type="protein sequence ID" value="MBI1682319.1"/>
    <property type="molecule type" value="Genomic_DNA"/>
</dbReference>
<name>A0ABS0SSI8_9CAUL</name>
<accession>A0ABS0SSI8</accession>
<evidence type="ECO:0000313" key="4">
    <source>
        <dbReference type="Proteomes" id="UP000639859"/>
    </source>
</evidence>
<feature type="domain" description="FecR protein" evidence="1">
    <location>
        <begin position="109"/>
        <end position="198"/>
    </location>
</feature>
<dbReference type="PANTHER" id="PTHR30273:SF2">
    <property type="entry name" value="PROTEIN FECR"/>
    <property type="match status" value="1"/>
</dbReference>
<dbReference type="RefSeq" id="WP_198574275.1">
    <property type="nucleotide sequence ID" value="NZ_JADWOX010000001.1"/>
</dbReference>
<dbReference type="Pfam" id="PF16220">
    <property type="entry name" value="DUF4880"/>
    <property type="match status" value="1"/>
</dbReference>
<comment type="caution">
    <text evidence="3">The sequence shown here is derived from an EMBL/GenBank/DDBJ whole genome shotgun (WGS) entry which is preliminary data.</text>
</comment>
<keyword evidence="4" id="KW-1185">Reference proteome</keyword>
<sequence>MAGSPKAPDASARWFAKVEGGRLTADEQRAFADWLGEADNARAFDELEQGWEALGEAGGDRELLRMRSAALRTASGPSRRAIFGMAGGAAAAAAAGGIGLMMAGAAQATIRTGLGERLTTSLPDGSRVTLAPLSKLRVGYGGSKRAARLDEGQAYFEIRQGKPFKLIAGEQVAECAGGRFQVSLDGERAQILLEEGALQVAAEAGGARPLAIRAGQLLSGPALAPAVTTTTDAEGLTAWRSGRLVFDDEALDDVVAAFNRYSRDQLVLAQPELGSIRISGSFRYDGAREFAQAMQAAFGLSVRQVGASTWSIAAASTT</sequence>
<evidence type="ECO:0000259" key="1">
    <source>
        <dbReference type="Pfam" id="PF04773"/>
    </source>
</evidence>